<dbReference type="SUPFAM" id="SSF48208">
    <property type="entry name" value="Six-hairpin glycosidases"/>
    <property type="match status" value="1"/>
</dbReference>
<feature type="region of interest" description="Disordered" evidence="1">
    <location>
        <begin position="789"/>
        <end position="810"/>
    </location>
</feature>
<sequence length="810" mass="86160">MRQRNWNSVRPKVFSRTCLLVSGSLLVLASACATATDASPAAAVNPLIGSSNGGNTYPGAVLPFGMLQWSPENTRGHHVRTASPSGYQYDARRIRGFSLTHLSGAGCAGASGDIPVMPLTAPVTTSPSADTGDTRYAVDFRHADERATPGDYQLALANGVQVELAAAMHSGIASFAFPAGRPANLLLRSSDSEVGSSAATARIDPAQRTISGSVTSGNFCGYLAKADQRSYYTLYFVARFDRPFTATGAWRDAAVHAGATVAQGGTGYDAKGFPAAGKGSGVWVSFDPAKGPVGMRVGISYVSLANARANLDAEIPPGATLAQLRAKAHDAWNQALGRIQVHGGSADQRTVFYTALYHSLLHPNVFSDVDGEYRGFDGKVHRVQGGQQAQYANFSGWDVYRSQLQLVTWLLPKVGSDIAQSLYHQAQQNQGEWDRWTHNGGGTHVMSGDPAVPSLAAIYAFGGRDFDLRGAYASLARAATVPTAHDESDAGCNVECVGERPSLDQWLQLHYIATKSHAWGGAAETLEDATADFALSELAADAGDRAGQRRFLARAGYWRNLYNPKAAPDGGYIQNRNADGSWPAFTPSTDDGFVEASAAVYVWMVPFDLHGLFDAMGGYDKATARLDRFFHQADGRWAFTNAGPLHAELNNEPSVATPWLYDFAGQPYKTQATVRAVVNALWKNAPDGIPGNDDLGEMSSWYVWSALGLYPEIPGRAELVVGSPLFDHAVVHRGGGDVVIDAPGASAGTPYVHALQVDGQPYARPWLPAAFATRGGKLRFSLQATPDRAWGSDLHDAPPSFPPAAGHAGS</sequence>
<keyword evidence="2" id="KW-0732">Signal</keyword>
<evidence type="ECO:0000256" key="2">
    <source>
        <dbReference type="SAM" id="SignalP"/>
    </source>
</evidence>
<dbReference type="Gene3D" id="1.20.1050.60">
    <property type="entry name" value="alpha-1,2-mannosidase"/>
    <property type="match status" value="1"/>
</dbReference>
<evidence type="ECO:0000259" key="4">
    <source>
        <dbReference type="Pfam" id="PF17678"/>
    </source>
</evidence>
<name>A0ABV3QQG3_9GAMM</name>
<dbReference type="InterPro" id="IPR008928">
    <property type="entry name" value="6-hairpin_glycosidase_sf"/>
</dbReference>
<protein>
    <submittedName>
        <fullName evidence="5">GH92 family glycosyl hydrolase</fullName>
        <ecNumber evidence="5">3.2.1.-</ecNumber>
    </submittedName>
</protein>
<evidence type="ECO:0000259" key="3">
    <source>
        <dbReference type="Pfam" id="PF07971"/>
    </source>
</evidence>
<keyword evidence="6" id="KW-1185">Reference proteome</keyword>
<proteinExistence type="predicted"/>
<feature type="domain" description="Glycosyl hydrolase family 92 N-terminal" evidence="4">
    <location>
        <begin position="44"/>
        <end position="300"/>
    </location>
</feature>
<evidence type="ECO:0000313" key="6">
    <source>
        <dbReference type="Proteomes" id="UP001556170"/>
    </source>
</evidence>
<dbReference type="PANTHER" id="PTHR12143:SF39">
    <property type="entry name" value="SECRETED PROTEIN"/>
    <property type="match status" value="1"/>
</dbReference>
<dbReference type="InterPro" id="IPR012939">
    <property type="entry name" value="Glyco_hydro_92"/>
</dbReference>
<dbReference type="PANTHER" id="PTHR12143">
    <property type="entry name" value="PEPTIDE N-GLYCANASE PNGASE -RELATED"/>
    <property type="match status" value="1"/>
</dbReference>
<reference evidence="5 6" key="1">
    <citation type="submission" date="2024-06" db="EMBL/GenBank/DDBJ databases">
        <authorList>
            <person name="Woo H."/>
        </authorList>
    </citation>
    <scope>NUCLEOTIDE SEQUENCE [LARGE SCALE GENOMIC DNA]</scope>
    <source>
        <strain evidence="5 6">S2-g</strain>
    </source>
</reference>
<dbReference type="Proteomes" id="UP001556170">
    <property type="component" value="Unassembled WGS sequence"/>
</dbReference>
<dbReference type="RefSeq" id="WP_367845147.1">
    <property type="nucleotide sequence ID" value="NZ_JBFOHL010000009.1"/>
</dbReference>
<dbReference type="InterPro" id="IPR005887">
    <property type="entry name" value="GH92_a_mannosidase_put"/>
</dbReference>
<organism evidence="5 6">
    <name type="scientific">Rhodanobacter geophilus</name>
    <dbReference type="NCBI Taxonomy" id="3162488"/>
    <lineage>
        <taxon>Bacteria</taxon>
        <taxon>Pseudomonadati</taxon>
        <taxon>Pseudomonadota</taxon>
        <taxon>Gammaproteobacteria</taxon>
        <taxon>Lysobacterales</taxon>
        <taxon>Rhodanobacteraceae</taxon>
        <taxon>Rhodanobacter</taxon>
    </lineage>
</organism>
<dbReference type="EMBL" id="JBFOHL010000009">
    <property type="protein sequence ID" value="MEW9624847.1"/>
    <property type="molecule type" value="Genomic_DNA"/>
</dbReference>
<dbReference type="InterPro" id="IPR014718">
    <property type="entry name" value="GH-type_carb-bd"/>
</dbReference>
<feature type="chain" id="PRO_5046357695" evidence="2">
    <location>
        <begin position="36"/>
        <end position="810"/>
    </location>
</feature>
<accession>A0ABV3QQG3</accession>
<dbReference type="InterPro" id="IPR041371">
    <property type="entry name" value="GH92_N"/>
</dbReference>
<dbReference type="PROSITE" id="PS51257">
    <property type="entry name" value="PROKAR_LIPOPROTEIN"/>
    <property type="match status" value="1"/>
</dbReference>
<dbReference type="Gene3D" id="1.20.1610.10">
    <property type="entry name" value="alpha-1,2-mannosidases domains"/>
    <property type="match status" value="1"/>
</dbReference>
<keyword evidence="5" id="KW-0326">Glycosidase</keyword>
<dbReference type="InterPro" id="IPR050883">
    <property type="entry name" value="PNGase"/>
</dbReference>
<dbReference type="NCBIfam" id="TIGR01180">
    <property type="entry name" value="aman2_put"/>
    <property type="match status" value="1"/>
</dbReference>
<dbReference type="Pfam" id="PF17678">
    <property type="entry name" value="Glyco_hydro_92N"/>
    <property type="match status" value="1"/>
</dbReference>
<comment type="caution">
    <text evidence="5">The sequence shown here is derived from an EMBL/GenBank/DDBJ whole genome shotgun (WGS) entry which is preliminary data.</text>
</comment>
<dbReference type="Gene3D" id="2.70.98.10">
    <property type="match status" value="1"/>
</dbReference>
<evidence type="ECO:0000256" key="1">
    <source>
        <dbReference type="SAM" id="MobiDB-lite"/>
    </source>
</evidence>
<dbReference type="EC" id="3.2.1.-" evidence="5"/>
<feature type="domain" description="Glycosyl hydrolase family 92" evidence="3">
    <location>
        <begin position="306"/>
        <end position="783"/>
    </location>
</feature>
<keyword evidence="5" id="KW-0378">Hydrolase</keyword>
<feature type="signal peptide" evidence="2">
    <location>
        <begin position="1"/>
        <end position="35"/>
    </location>
</feature>
<evidence type="ECO:0000313" key="5">
    <source>
        <dbReference type="EMBL" id="MEW9624847.1"/>
    </source>
</evidence>
<dbReference type="Pfam" id="PF07971">
    <property type="entry name" value="Glyco_hydro_92"/>
    <property type="match status" value="1"/>
</dbReference>
<dbReference type="Gene3D" id="3.30.2080.10">
    <property type="entry name" value="GH92 mannosidase domain"/>
    <property type="match status" value="1"/>
</dbReference>
<gene>
    <name evidence="5" type="ORF">ABQJ56_11485</name>
</gene>
<dbReference type="GO" id="GO:0016798">
    <property type="term" value="F:hydrolase activity, acting on glycosyl bonds"/>
    <property type="evidence" value="ECO:0007669"/>
    <property type="project" value="UniProtKB-KW"/>
</dbReference>